<evidence type="ECO:0000313" key="2">
    <source>
        <dbReference type="EMBL" id="SMQ47103.1"/>
    </source>
</evidence>
<accession>A0A1X7RI51</accession>
<sequence>MQVFAFVALFTMSLAAAVPEPKPAAAPGYLPEQHCGVHGYCPPQPIALALQIPIRPNSLAGCQRRVSRPPQRSRTHSEAFSFIDLTHLVAYAISFA</sequence>
<dbReference type="Proteomes" id="UP000215127">
    <property type="component" value="Chromosome 2"/>
</dbReference>
<feature type="signal peptide" evidence="1">
    <location>
        <begin position="1"/>
        <end position="17"/>
    </location>
</feature>
<name>A0A1X7RI51_ZYMT9</name>
<evidence type="ECO:0000256" key="1">
    <source>
        <dbReference type="SAM" id="SignalP"/>
    </source>
</evidence>
<organism evidence="2 3">
    <name type="scientific">Zymoseptoria tritici (strain ST99CH_3D7)</name>
    <dbReference type="NCBI Taxonomy" id="1276538"/>
    <lineage>
        <taxon>Eukaryota</taxon>
        <taxon>Fungi</taxon>
        <taxon>Dikarya</taxon>
        <taxon>Ascomycota</taxon>
        <taxon>Pezizomycotina</taxon>
        <taxon>Dothideomycetes</taxon>
        <taxon>Dothideomycetidae</taxon>
        <taxon>Mycosphaerellales</taxon>
        <taxon>Mycosphaerellaceae</taxon>
        <taxon>Zymoseptoria</taxon>
    </lineage>
</organism>
<keyword evidence="3" id="KW-1185">Reference proteome</keyword>
<feature type="chain" id="PRO_5012168738" evidence="1">
    <location>
        <begin position="18"/>
        <end position="96"/>
    </location>
</feature>
<dbReference type="AlphaFoldDB" id="A0A1X7RI51"/>
<gene>
    <name evidence="2" type="ORF">ZT3D7_G2250</name>
</gene>
<proteinExistence type="predicted"/>
<protein>
    <submittedName>
        <fullName evidence="2">Uncharacterized protein</fullName>
    </submittedName>
</protein>
<reference evidence="2 3" key="1">
    <citation type="submission" date="2016-06" db="EMBL/GenBank/DDBJ databases">
        <authorList>
            <person name="Kjaerup R.B."/>
            <person name="Dalgaard T.S."/>
            <person name="Juul-Madsen H.R."/>
        </authorList>
    </citation>
    <scope>NUCLEOTIDE SEQUENCE [LARGE SCALE GENOMIC DNA]</scope>
</reference>
<dbReference type="EMBL" id="LT853693">
    <property type="protein sequence ID" value="SMQ47103.1"/>
    <property type="molecule type" value="Genomic_DNA"/>
</dbReference>
<evidence type="ECO:0000313" key="3">
    <source>
        <dbReference type="Proteomes" id="UP000215127"/>
    </source>
</evidence>
<keyword evidence="1" id="KW-0732">Signal</keyword>